<reference evidence="7" key="1">
    <citation type="submission" date="2011-03" db="EMBL/GenBank/DDBJ databases">
        <title>Version 3 of the genome sequence of Otolemur garnettii (Bushbaby).</title>
        <authorList>
            <consortium name="The Broad Institute Genome Sequencing Platform"/>
            <person name="Di Palma F."/>
            <person name="Johnson J."/>
            <person name="Lander E.S."/>
            <person name="Lindblad-Toh K."/>
            <person name="Jaffe D.B."/>
            <person name="Gnerre S."/>
            <person name="MacCallum I."/>
            <person name="Przybylski D."/>
            <person name="Ribeiro F.J."/>
            <person name="Burton J.N."/>
            <person name="Walker B.J."/>
            <person name="Sharpe T."/>
            <person name="Hall G."/>
        </authorList>
    </citation>
    <scope>NUCLEOTIDE SEQUENCE [LARGE SCALE GENOMIC DNA]</scope>
</reference>
<dbReference type="FunFam" id="3.40.50.2000:FF:000021">
    <property type="entry name" value="UDP-glucuronosyltransferase"/>
    <property type="match status" value="1"/>
</dbReference>
<dbReference type="GO" id="GO:0005783">
    <property type="term" value="C:endoplasmic reticulum"/>
    <property type="evidence" value="ECO:0007669"/>
    <property type="project" value="TreeGrafter"/>
</dbReference>
<comment type="similarity">
    <text evidence="1">Belongs to the UDP-glycosyltransferase family.</text>
</comment>
<organism evidence="6 7">
    <name type="scientific">Otolemur garnettii</name>
    <name type="common">Small-eared galago</name>
    <name type="synonym">Garnett's greater bushbaby</name>
    <dbReference type="NCBI Taxonomy" id="30611"/>
    <lineage>
        <taxon>Eukaryota</taxon>
        <taxon>Metazoa</taxon>
        <taxon>Chordata</taxon>
        <taxon>Craniata</taxon>
        <taxon>Vertebrata</taxon>
        <taxon>Euteleostomi</taxon>
        <taxon>Mammalia</taxon>
        <taxon>Eutheria</taxon>
        <taxon>Euarchontoglires</taxon>
        <taxon>Primates</taxon>
        <taxon>Strepsirrhini</taxon>
        <taxon>Lorisiformes</taxon>
        <taxon>Galagidae</taxon>
        <taxon>Otolemur</taxon>
    </lineage>
</organism>
<feature type="compositionally biased region" description="Basic residues" evidence="4">
    <location>
        <begin position="496"/>
        <end position="510"/>
    </location>
</feature>
<keyword evidence="5" id="KW-1133">Transmembrane helix</keyword>
<dbReference type="GO" id="GO:0016020">
    <property type="term" value="C:membrane"/>
    <property type="evidence" value="ECO:0007669"/>
    <property type="project" value="GOC"/>
</dbReference>
<name>H0XGT2_OTOGA</name>
<dbReference type="EMBL" id="AAQR03142305">
    <property type="status" value="NOT_ANNOTATED_CDS"/>
    <property type="molecule type" value="Genomic_DNA"/>
</dbReference>
<dbReference type="FunCoup" id="H0XGT2">
    <property type="interactions" value="1256"/>
</dbReference>
<dbReference type="AlphaFoldDB" id="H0XGT2"/>
<keyword evidence="3" id="KW-0808">Transferase</keyword>
<dbReference type="EMBL" id="AAQR03142308">
    <property type="status" value="NOT_ANNOTATED_CDS"/>
    <property type="molecule type" value="Genomic_DNA"/>
</dbReference>
<dbReference type="GO" id="GO:0030913">
    <property type="term" value="P:paranodal junction assembly"/>
    <property type="evidence" value="ECO:0007669"/>
    <property type="project" value="Ensembl"/>
</dbReference>
<evidence type="ECO:0000256" key="4">
    <source>
        <dbReference type="SAM" id="MobiDB-lite"/>
    </source>
</evidence>
<dbReference type="HOGENOM" id="CLU_012949_3_1_1"/>
<dbReference type="SUPFAM" id="SSF53756">
    <property type="entry name" value="UDP-Glycosyltransferase/glycogen phosphorylase"/>
    <property type="match status" value="1"/>
</dbReference>
<evidence type="ECO:0000256" key="3">
    <source>
        <dbReference type="ARBA" id="ARBA00022679"/>
    </source>
</evidence>
<reference evidence="6" key="2">
    <citation type="submission" date="2025-08" db="UniProtKB">
        <authorList>
            <consortium name="Ensembl"/>
        </authorList>
    </citation>
    <scope>IDENTIFICATION</scope>
</reference>
<dbReference type="Pfam" id="PF00201">
    <property type="entry name" value="UDPGT"/>
    <property type="match status" value="1"/>
</dbReference>
<evidence type="ECO:0000313" key="7">
    <source>
        <dbReference type="Proteomes" id="UP000005225"/>
    </source>
</evidence>
<dbReference type="GO" id="GO:0007010">
    <property type="term" value="P:cytoskeleton organization"/>
    <property type="evidence" value="ECO:0007669"/>
    <property type="project" value="Ensembl"/>
</dbReference>
<keyword evidence="5" id="KW-0812">Transmembrane</keyword>
<dbReference type="EMBL" id="AAQR03142307">
    <property type="status" value="NOT_ANNOTATED_CDS"/>
    <property type="molecule type" value="Genomic_DNA"/>
</dbReference>
<evidence type="ECO:0000313" key="6">
    <source>
        <dbReference type="Ensembl" id="ENSOGAP00000015299.2"/>
    </source>
</evidence>
<feature type="region of interest" description="Disordered" evidence="4">
    <location>
        <begin position="487"/>
        <end position="510"/>
    </location>
</feature>
<dbReference type="GO" id="GO:0003851">
    <property type="term" value="F:N-acylsphingosine galactosyltransferase activity"/>
    <property type="evidence" value="ECO:0007669"/>
    <property type="project" value="TreeGrafter"/>
</dbReference>
<dbReference type="eggNOG" id="KOG1192">
    <property type="taxonomic scope" value="Eukaryota"/>
</dbReference>
<dbReference type="Gene3D" id="3.40.50.2000">
    <property type="entry name" value="Glycogen Phosphorylase B"/>
    <property type="match status" value="2"/>
</dbReference>
<dbReference type="CDD" id="cd03784">
    <property type="entry name" value="GT1_Gtf-like"/>
    <property type="match status" value="1"/>
</dbReference>
<proteinExistence type="inferred from homology"/>
<dbReference type="PANTHER" id="PTHR48043">
    <property type="entry name" value="EG:EG0003.4 PROTEIN-RELATED"/>
    <property type="match status" value="1"/>
</dbReference>
<keyword evidence="2" id="KW-0328">Glycosyltransferase</keyword>
<feature type="transmembrane region" description="Helical" evidence="5">
    <location>
        <begin position="441"/>
        <end position="464"/>
    </location>
</feature>
<dbReference type="InterPro" id="IPR050271">
    <property type="entry name" value="UDP-glycosyltransferase"/>
</dbReference>
<dbReference type="GO" id="GO:0048812">
    <property type="term" value="P:neuron projection morphogenesis"/>
    <property type="evidence" value="ECO:0007669"/>
    <property type="project" value="Ensembl"/>
</dbReference>
<dbReference type="InParanoid" id="H0XGT2"/>
<reference evidence="6" key="3">
    <citation type="submission" date="2025-09" db="UniProtKB">
        <authorList>
            <consortium name="Ensembl"/>
        </authorList>
    </citation>
    <scope>IDENTIFICATION</scope>
</reference>
<dbReference type="EMBL" id="AAQR03142306">
    <property type="status" value="NOT_ANNOTATED_CDS"/>
    <property type="molecule type" value="Genomic_DNA"/>
</dbReference>
<dbReference type="Ensembl" id="ENSOGAT00000017089.2">
    <property type="protein sequence ID" value="ENSOGAP00000015299.2"/>
    <property type="gene ID" value="ENSOGAG00000017086.2"/>
</dbReference>
<protein>
    <submittedName>
        <fullName evidence="6">UDP glycosyltransferase 8</fullName>
    </submittedName>
</protein>
<dbReference type="OMA" id="WKYEGSA"/>
<dbReference type="STRING" id="30611.ENSOGAP00000015299"/>
<evidence type="ECO:0000256" key="1">
    <source>
        <dbReference type="ARBA" id="ARBA00009995"/>
    </source>
</evidence>
<evidence type="ECO:0000256" key="5">
    <source>
        <dbReference type="SAM" id="Phobius"/>
    </source>
</evidence>
<keyword evidence="5" id="KW-0472">Membrane</keyword>
<dbReference type="EMBL" id="AAQR03142303">
    <property type="status" value="NOT_ANNOTATED_CDS"/>
    <property type="molecule type" value="Genomic_DNA"/>
</dbReference>
<accession>H0XGT2</accession>
<dbReference type="InterPro" id="IPR002213">
    <property type="entry name" value="UDP_glucos_trans"/>
</dbReference>
<dbReference type="GO" id="GO:0006682">
    <property type="term" value="P:galactosylceramide biosynthetic process"/>
    <property type="evidence" value="ECO:0007669"/>
    <property type="project" value="TreeGrafter"/>
</dbReference>
<dbReference type="PANTHER" id="PTHR48043:SF54">
    <property type="entry name" value="2-HYDROXYACYLSPHINGOSINE 1-BETA-GALACTOSYLTRANSFERASE"/>
    <property type="match status" value="1"/>
</dbReference>
<sequence length="510" mass="57839">MKAYTSYFILLWSAVGIVKAAKIIIVPPIMFESHMYIFKTLASALHERGHNTVFLLSEGRDITPSNHYSLQRYPGLFNSTTSDAFLQSKMRNIFSGRSTAVELLLVDPNDMCGFVIAHLLGVKYAVFSTGLWYPAEVGAPAPLAYVPEFNSLLTDRMNLLQRMKNTGVYLISRLGVSFLVLPKYERIMQKHNLLPQKSMYDLVHGSSLWMLCTDVALEFPRPTLPNVVYVGGILTKPASPLPEDLQRWVNGANEHGFVLVSFGAGVKYLSEDIADKLAGALGRLPQKVIWRYSNFCKKEAGNTSYVSIWIPFMKSLGHSNIKAFLSHGGLNSIFETMYHGVPVVGIPLFGDHYDTMTRVQAKGMGILLEWKTVTEGELYDALVTVINNPSYRRRAQKLSEIHKDQPGHPVNRTIYWIDYILRHNGAHHLRSTVHQISFCQYFLLDIAFVLLLGAALFYFLLSWVTKFIYRKIKSLWSRNKHSTVNGHYHNGIPNGKYKRNGHIKHEKKVK</sequence>
<dbReference type="Proteomes" id="UP000005225">
    <property type="component" value="Unassembled WGS sequence"/>
</dbReference>
<dbReference type="EMBL" id="AAQR03142302">
    <property type="status" value="NOT_ANNOTATED_CDS"/>
    <property type="molecule type" value="Genomic_DNA"/>
</dbReference>
<keyword evidence="7" id="KW-1185">Reference proteome</keyword>
<dbReference type="GO" id="GO:0002175">
    <property type="term" value="P:protein localization to paranode region of axon"/>
    <property type="evidence" value="ECO:0007669"/>
    <property type="project" value="Ensembl"/>
</dbReference>
<dbReference type="GeneTree" id="ENSGT00940000156545"/>
<dbReference type="EMBL" id="AAQR03142304">
    <property type="status" value="NOT_ANNOTATED_CDS"/>
    <property type="molecule type" value="Genomic_DNA"/>
</dbReference>
<evidence type="ECO:0000256" key="2">
    <source>
        <dbReference type="ARBA" id="ARBA00022676"/>
    </source>
</evidence>